<protein>
    <submittedName>
        <fullName evidence="1">Uncharacterized protein</fullName>
    </submittedName>
</protein>
<comment type="caution">
    <text evidence="1">The sequence shown here is derived from an EMBL/GenBank/DDBJ whole genome shotgun (WGS) entry which is preliminary data.</text>
</comment>
<keyword evidence="2" id="KW-1185">Reference proteome</keyword>
<dbReference type="AlphaFoldDB" id="A0AB34IT84"/>
<proteinExistence type="predicted"/>
<sequence length="499" mass="55316">MFLLPLTLFPRPPVLQLPSWPTRTPRPLMETDDRAYALARLREGAEGWLGLCCAISLTEGSGLQPFAAPRGWLAEVSPPPAQAYTQSELVAEIERREPALYALLDACAARAPALCTPHALLPLARLAAWTTEWVRPLEEWEGVPAARTERVALRSLAGHLLERWAVPPALHGGLEYRDGPPVSEAAQRVARAFVKVHASVGAGGGSVLQGLRESVSPATTKAAAKEFVKMGDESADNPLLALRKSQVRSLSGAQFVVEGTCQSRLGSSFAKSEAFALAAMQWVVRHQDALAEQYMVRAVLDFFLEMHQLDEEYSCAGRTPKTVREALEAYTASSITFEDDEQFEPNPRGLRGMFELSATIPQGTRVYVPYDGRYELGGNGQPGQRAATVRIAEILSLRRLFFEGEQLSNCLEDSRRSQGKYLSRARARVSSFWSLTKQEPEAAVKHLCLIEVWHLADSNIIRQAEGPRPRTLPSAEAWYWMARWCERENIDLSAWDCYS</sequence>
<dbReference type="Proteomes" id="UP001515480">
    <property type="component" value="Unassembled WGS sequence"/>
</dbReference>
<name>A0AB34IT84_PRYPA</name>
<gene>
    <name evidence="1" type="ORF">AB1Y20_008436</name>
</gene>
<evidence type="ECO:0000313" key="2">
    <source>
        <dbReference type="Proteomes" id="UP001515480"/>
    </source>
</evidence>
<reference evidence="1 2" key="1">
    <citation type="journal article" date="2024" name="Science">
        <title>Giant polyketide synthase enzymes in the biosynthesis of giant marine polyether toxins.</title>
        <authorList>
            <person name="Fallon T.R."/>
            <person name="Shende V.V."/>
            <person name="Wierzbicki I.H."/>
            <person name="Pendleton A.L."/>
            <person name="Watervoot N.F."/>
            <person name="Auber R.P."/>
            <person name="Gonzalez D.J."/>
            <person name="Wisecaver J.H."/>
            <person name="Moore B.S."/>
        </authorList>
    </citation>
    <scope>NUCLEOTIDE SEQUENCE [LARGE SCALE GENOMIC DNA]</scope>
    <source>
        <strain evidence="1 2">12B1</strain>
    </source>
</reference>
<evidence type="ECO:0000313" key="1">
    <source>
        <dbReference type="EMBL" id="KAL1504656.1"/>
    </source>
</evidence>
<organism evidence="1 2">
    <name type="scientific">Prymnesium parvum</name>
    <name type="common">Toxic golden alga</name>
    <dbReference type="NCBI Taxonomy" id="97485"/>
    <lineage>
        <taxon>Eukaryota</taxon>
        <taxon>Haptista</taxon>
        <taxon>Haptophyta</taxon>
        <taxon>Prymnesiophyceae</taxon>
        <taxon>Prymnesiales</taxon>
        <taxon>Prymnesiaceae</taxon>
        <taxon>Prymnesium</taxon>
    </lineage>
</organism>
<dbReference type="EMBL" id="JBGBPQ010000019">
    <property type="protein sequence ID" value="KAL1504656.1"/>
    <property type="molecule type" value="Genomic_DNA"/>
</dbReference>
<accession>A0AB34IT84</accession>